<sequence length="191" mass="21585">MDSKDENLELINVAIKRLLEESKNSEASSADSVFQGGDDDDKDEDRRLLHRLLSQLESLKANDGIQPPKSSTEPSADEELEPEREGGGRVDGDDGGGAETDTERIVKELNKVQRQNNVIQWLLSVMIVLTVAWQASEMTMLWQLKDGIRNPFRWIGGMLTRKKDSEEHHRSESPSLPFPQDEYPLPFPQNT</sequence>
<name>A0A540NDW0_MALBA</name>
<keyword evidence="3" id="KW-1185">Reference proteome</keyword>
<feature type="compositionally biased region" description="Basic and acidic residues" evidence="1">
    <location>
        <begin position="162"/>
        <end position="172"/>
    </location>
</feature>
<evidence type="ECO:0000313" key="2">
    <source>
        <dbReference type="EMBL" id="TQE09222.1"/>
    </source>
</evidence>
<feature type="region of interest" description="Disordered" evidence="1">
    <location>
        <begin position="162"/>
        <end position="191"/>
    </location>
</feature>
<evidence type="ECO:0000256" key="1">
    <source>
        <dbReference type="SAM" id="MobiDB-lite"/>
    </source>
</evidence>
<evidence type="ECO:0000313" key="3">
    <source>
        <dbReference type="Proteomes" id="UP000315295"/>
    </source>
</evidence>
<dbReference type="AlphaFoldDB" id="A0A540NDW0"/>
<dbReference type="Proteomes" id="UP000315295">
    <property type="component" value="Unassembled WGS sequence"/>
</dbReference>
<comment type="caution">
    <text evidence="2">The sequence shown here is derived from an EMBL/GenBank/DDBJ whole genome shotgun (WGS) entry which is preliminary data.</text>
</comment>
<dbReference type="EMBL" id="VIEB01000060">
    <property type="protein sequence ID" value="TQE09222.1"/>
    <property type="molecule type" value="Genomic_DNA"/>
</dbReference>
<reference evidence="2 3" key="1">
    <citation type="journal article" date="2019" name="G3 (Bethesda)">
        <title>Sequencing of a Wild Apple (Malus baccata) Genome Unravels the Differences Between Cultivated and Wild Apple Species Regarding Disease Resistance and Cold Tolerance.</title>
        <authorList>
            <person name="Chen X."/>
        </authorList>
    </citation>
    <scope>NUCLEOTIDE SEQUENCE [LARGE SCALE GENOMIC DNA]</scope>
    <source>
        <strain evidence="3">cv. Shandingzi</strain>
        <tissue evidence="2">Leaves</tissue>
    </source>
</reference>
<gene>
    <name evidence="2" type="ORF">C1H46_005157</name>
</gene>
<dbReference type="STRING" id="106549.A0A540NDW0"/>
<dbReference type="PANTHER" id="PTHR35280">
    <property type="entry name" value="F17L21.9"/>
    <property type="match status" value="1"/>
</dbReference>
<protein>
    <submittedName>
        <fullName evidence="2">Uncharacterized protein</fullName>
    </submittedName>
</protein>
<organism evidence="2 3">
    <name type="scientific">Malus baccata</name>
    <name type="common">Siberian crab apple</name>
    <name type="synonym">Pyrus baccata</name>
    <dbReference type="NCBI Taxonomy" id="106549"/>
    <lineage>
        <taxon>Eukaryota</taxon>
        <taxon>Viridiplantae</taxon>
        <taxon>Streptophyta</taxon>
        <taxon>Embryophyta</taxon>
        <taxon>Tracheophyta</taxon>
        <taxon>Spermatophyta</taxon>
        <taxon>Magnoliopsida</taxon>
        <taxon>eudicotyledons</taxon>
        <taxon>Gunneridae</taxon>
        <taxon>Pentapetalae</taxon>
        <taxon>rosids</taxon>
        <taxon>fabids</taxon>
        <taxon>Rosales</taxon>
        <taxon>Rosaceae</taxon>
        <taxon>Amygdaloideae</taxon>
        <taxon>Maleae</taxon>
        <taxon>Malus</taxon>
    </lineage>
</organism>
<proteinExistence type="predicted"/>
<feature type="region of interest" description="Disordered" evidence="1">
    <location>
        <begin position="20"/>
        <end position="100"/>
    </location>
</feature>
<accession>A0A540NDW0</accession>
<dbReference type="PANTHER" id="PTHR35280:SF1">
    <property type="entry name" value="F17L21.9"/>
    <property type="match status" value="1"/>
</dbReference>
<feature type="compositionally biased region" description="Basic and acidic residues" evidence="1">
    <location>
        <begin position="83"/>
        <end position="92"/>
    </location>
</feature>